<evidence type="ECO:0000313" key="2">
    <source>
        <dbReference type="Proteomes" id="UP001162992"/>
    </source>
</evidence>
<name>A0ACC2E155_DIPCM</name>
<evidence type="ECO:0000313" key="1">
    <source>
        <dbReference type="EMBL" id="KAJ7560125.1"/>
    </source>
</evidence>
<reference evidence="2" key="1">
    <citation type="journal article" date="2024" name="Proc. Natl. Acad. Sci. U.S.A.">
        <title>Extraordinary preservation of gene collinearity over three hundred million years revealed in homosporous lycophytes.</title>
        <authorList>
            <person name="Li C."/>
            <person name="Wickell D."/>
            <person name="Kuo L.Y."/>
            <person name="Chen X."/>
            <person name="Nie B."/>
            <person name="Liao X."/>
            <person name="Peng D."/>
            <person name="Ji J."/>
            <person name="Jenkins J."/>
            <person name="Williams M."/>
            <person name="Shu S."/>
            <person name="Plott C."/>
            <person name="Barry K."/>
            <person name="Rajasekar S."/>
            <person name="Grimwood J."/>
            <person name="Han X."/>
            <person name="Sun S."/>
            <person name="Hou Z."/>
            <person name="He W."/>
            <person name="Dai G."/>
            <person name="Sun C."/>
            <person name="Schmutz J."/>
            <person name="Leebens-Mack J.H."/>
            <person name="Li F.W."/>
            <person name="Wang L."/>
        </authorList>
    </citation>
    <scope>NUCLEOTIDE SEQUENCE [LARGE SCALE GENOMIC DNA]</scope>
    <source>
        <strain evidence="2">cv. PW_Plant_1</strain>
    </source>
</reference>
<protein>
    <submittedName>
        <fullName evidence="1">Uncharacterized protein</fullName>
    </submittedName>
</protein>
<accession>A0ACC2E155</accession>
<sequence>MKLPWQIKVCISCCTRLLELLDLFASLFGHLTMRYFLKGIFIFCWCRDRRICVFEQVHA</sequence>
<proteinExistence type="predicted"/>
<gene>
    <name evidence="1" type="ORF">O6H91_04G114700</name>
</gene>
<dbReference type="Proteomes" id="UP001162992">
    <property type="component" value="Chromosome 4"/>
</dbReference>
<keyword evidence="2" id="KW-1185">Reference proteome</keyword>
<comment type="caution">
    <text evidence="1">The sequence shown here is derived from an EMBL/GenBank/DDBJ whole genome shotgun (WGS) entry which is preliminary data.</text>
</comment>
<organism evidence="1 2">
    <name type="scientific">Diphasiastrum complanatum</name>
    <name type="common">Issler's clubmoss</name>
    <name type="synonym">Lycopodium complanatum</name>
    <dbReference type="NCBI Taxonomy" id="34168"/>
    <lineage>
        <taxon>Eukaryota</taxon>
        <taxon>Viridiplantae</taxon>
        <taxon>Streptophyta</taxon>
        <taxon>Embryophyta</taxon>
        <taxon>Tracheophyta</taxon>
        <taxon>Lycopodiopsida</taxon>
        <taxon>Lycopodiales</taxon>
        <taxon>Lycopodiaceae</taxon>
        <taxon>Lycopodioideae</taxon>
        <taxon>Diphasiastrum</taxon>
    </lineage>
</organism>
<dbReference type="EMBL" id="CM055095">
    <property type="protein sequence ID" value="KAJ7560125.1"/>
    <property type="molecule type" value="Genomic_DNA"/>
</dbReference>